<accession>A0A2W5Y9E7</accession>
<evidence type="ECO:0000256" key="10">
    <source>
        <dbReference type="ARBA" id="ARBA00048954"/>
    </source>
</evidence>
<evidence type="ECO:0000256" key="3">
    <source>
        <dbReference type="ARBA" id="ARBA00022741"/>
    </source>
</evidence>
<evidence type="ECO:0000256" key="1">
    <source>
        <dbReference type="ARBA" id="ARBA00008428"/>
    </source>
</evidence>
<dbReference type="InterPro" id="IPR027417">
    <property type="entry name" value="P-loop_NTPase"/>
</dbReference>
<dbReference type="InterPro" id="IPR036185">
    <property type="entry name" value="DNA_heli_DnaB-like_N_sf"/>
</dbReference>
<keyword evidence="7" id="KW-0238">DNA-binding</keyword>
<dbReference type="PROSITE" id="PS51199">
    <property type="entry name" value="SF4_HELICASE"/>
    <property type="match status" value="1"/>
</dbReference>
<evidence type="ECO:0000256" key="7">
    <source>
        <dbReference type="ARBA" id="ARBA00023125"/>
    </source>
</evidence>
<keyword evidence="2" id="KW-0235">DNA replication</keyword>
<dbReference type="GO" id="GO:0043139">
    <property type="term" value="F:5'-3' DNA helicase activity"/>
    <property type="evidence" value="ECO:0007669"/>
    <property type="project" value="UniProtKB-EC"/>
</dbReference>
<gene>
    <name evidence="12" type="ORF">DNL40_02570</name>
</gene>
<proteinExistence type="inferred from homology"/>
<comment type="similarity">
    <text evidence="1">Belongs to the helicase family. DnaB subfamily.</text>
</comment>
<dbReference type="Proteomes" id="UP000248783">
    <property type="component" value="Unassembled WGS sequence"/>
</dbReference>
<dbReference type="Pfam" id="PF00772">
    <property type="entry name" value="DnaB"/>
    <property type="match status" value="1"/>
</dbReference>
<keyword evidence="3" id="KW-0547">Nucleotide-binding</keyword>
<evidence type="ECO:0000256" key="6">
    <source>
        <dbReference type="ARBA" id="ARBA00022840"/>
    </source>
</evidence>
<dbReference type="GO" id="GO:0016787">
    <property type="term" value="F:hydrolase activity"/>
    <property type="evidence" value="ECO:0007669"/>
    <property type="project" value="UniProtKB-KW"/>
</dbReference>
<protein>
    <recommendedName>
        <fullName evidence="9">DNA 5'-3' helicase</fullName>
        <ecNumber evidence="9">5.6.2.3</ecNumber>
    </recommendedName>
</protein>
<dbReference type="InterPro" id="IPR016136">
    <property type="entry name" value="DNA_helicase_N/primase_C"/>
</dbReference>
<dbReference type="Gene3D" id="3.40.50.300">
    <property type="entry name" value="P-loop containing nucleotide triphosphate hydrolases"/>
    <property type="match status" value="1"/>
</dbReference>
<evidence type="ECO:0000313" key="12">
    <source>
        <dbReference type="EMBL" id="PZR55274.1"/>
    </source>
</evidence>
<evidence type="ECO:0000256" key="9">
    <source>
        <dbReference type="ARBA" id="ARBA00044969"/>
    </source>
</evidence>
<dbReference type="InterPro" id="IPR007694">
    <property type="entry name" value="DNA_helicase_DnaB-like_C"/>
</dbReference>
<keyword evidence="6" id="KW-0067">ATP-binding</keyword>
<dbReference type="SUPFAM" id="SSF48024">
    <property type="entry name" value="N-terminal domain of DnaB helicase"/>
    <property type="match status" value="1"/>
</dbReference>
<dbReference type="PANTHER" id="PTHR30153">
    <property type="entry name" value="REPLICATIVE DNA HELICASE DNAB"/>
    <property type="match status" value="1"/>
</dbReference>
<keyword evidence="13" id="KW-1185">Reference proteome</keyword>
<evidence type="ECO:0000256" key="2">
    <source>
        <dbReference type="ARBA" id="ARBA00022705"/>
    </source>
</evidence>
<dbReference type="GO" id="GO:0005524">
    <property type="term" value="F:ATP binding"/>
    <property type="evidence" value="ECO:0007669"/>
    <property type="project" value="UniProtKB-KW"/>
</dbReference>
<keyword evidence="5" id="KW-0347">Helicase</keyword>
<name>A0A2W5Y9E7_9MICO</name>
<evidence type="ECO:0000256" key="4">
    <source>
        <dbReference type="ARBA" id="ARBA00022801"/>
    </source>
</evidence>
<dbReference type="EMBL" id="QKWH01000001">
    <property type="protein sequence ID" value="PZR55274.1"/>
    <property type="molecule type" value="Genomic_DNA"/>
</dbReference>
<evidence type="ECO:0000256" key="8">
    <source>
        <dbReference type="ARBA" id="ARBA00023235"/>
    </source>
</evidence>
<dbReference type="GO" id="GO:0005829">
    <property type="term" value="C:cytosol"/>
    <property type="evidence" value="ECO:0007669"/>
    <property type="project" value="TreeGrafter"/>
</dbReference>
<dbReference type="InterPro" id="IPR007693">
    <property type="entry name" value="DNA_helicase_DnaB-like_N"/>
</dbReference>
<keyword evidence="8" id="KW-0413">Isomerase</keyword>
<evidence type="ECO:0000259" key="11">
    <source>
        <dbReference type="PROSITE" id="PS51199"/>
    </source>
</evidence>
<dbReference type="EC" id="5.6.2.3" evidence="9"/>
<keyword evidence="4" id="KW-0378">Hydrolase</keyword>
<dbReference type="GO" id="GO:0003677">
    <property type="term" value="F:DNA binding"/>
    <property type="evidence" value="ECO:0007669"/>
    <property type="project" value="UniProtKB-KW"/>
</dbReference>
<evidence type="ECO:0000256" key="5">
    <source>
        <dbReference type="ARBA" id="ARBA00022806"/>
    </source>
</evidence>
<dbReference type="Gene3D" id="1.10.860.10">
    <property type="entry name" value="DNAb Helicase, Chain A"/>
    <property type="match status" value="1"/>
</dbReference>
<comment type="catalytic activity">
    <reaction evidence="10">
        <text>ATP + H2O = ADP + phosphate + H(+)</text>
        <dbReference type="Rhea" id="RHEA:13065"/>
        <dbReference type="ChEBI" id="CHEBI:15377"/>
        <dbReference type="ChEBI" id="CHEBI:15378"/>
        <dbReference type="ChEBI" id="CHEBI:30616"/>
        <dbReference type="ChEBI" id="CHEBI:43474"/>
        <dbReference type="ChEBI" id="CHEBI:456216"/>
        <dbReference type="EC" id="5.6.2.3"/>
    </reaction>
</comment>
<dbReference type="Pfam" id="PF03796">
    <property type="entry name" value="DnaB_C"/>
    <property type="match status" value="1"/>
</dbReference>
<dbReference type="GO" id="GO:0006260">
    <property type="term" value="P:DNA replication"/>
    <property type="evidence" value="ECO:0007669"/>
    <property type="project" value="UniProtKB-KW"/>
</dbReference>
<comment type="caution">
    <text evidence="12">The sequence shown here is derived from an EMBL/GenBank/DDBJ whole genome shotgun (WGS) entry which is preliminary data.</text>
</comment>
<dbReference type="AlphaFoldDB" id="A0A2W5Y9E7"/>
<feature type="domain" description="SF4 helicase" evidence="11">
    <location>
        <begin position="156"/>
        <end position="414"/>
    </location>
</feature>
<dbReference type="PANTHER" id="PTHR30153:SF2">
    <property type="entry name" value="REPLICATIVE DNA HELICASE"/>
    <property type="match status" value="1"/>
</dbReference>
<dbReference type="SUPFAM" id="SSF52540">
    <property type="entry name" value="P-loop containing nucleoside triphosphate hydrolases"/>
    <property type="match status" value="1"/>
</dbReference>
<organism evidence="12 13">
    <name type="scientific">Xylanimonas oleitrophica</name>
    <dbReference type="NCBI Taxonomy" id="2607479"/>
    <lineage>
        <taxon>Bacteria</taxon>
        <taxon>Bacillati</taxon>
        <taxon>Actinomycetota</taxon>
        <taxon>Actinomycetes</taxon>
        <taxon>Micrococcales</taxon>
        <taxon>Promicromonosporaceae</taxon>
        <taxon>Xylanimonas</taxon>
    </lineage>
</organism>
<sequence length="415" mass="45243">MTTMTADHALVGLALLHHDVVDDVAVQADDFTDPRCSAVWATMRNLRAAGQPTDPLTVLAALPGDVRGVDGPWLADLVGAAPVRALADHHARLVMESATRRRLAETAARIRQGVDENVPAADLVEMARGWIDSTSRDITTSTGYLGEHLSEFVDQLDSKPDAVPTPWADLNHLIGGWRPGCMYVIGARPGAGKTLMAVQAALGLAEHGHVAVNNLEMSKFEVDARIIAQTARVNLGALIDHRLTEDDWAKVARVLPAVQALPLSIIDDPRVTTTDVRSHARTVARRGKLAAVVVDYIQLMRDPSGGRRMRSEVVAEFSRDLKILAKELHVPVLVLAQLNRGPMGRAGAKPMMSDLKESGALEQDADVVILLSENPDHPEETLTIVDKNRWGAKGEFQLIKRGHYARLDNYQHDLR</sequence>
<reference evidence="12 13" key="1">
    <citation type="submission" date="2018-06" db="EMBL/GenBank/DDBJ databases">
        <title>Whole genome sequencing of a novel hydrocarbon degrading bacterial strain, PW21 isolated from oil contaminated produced water sample.</title>
        <authorList>
            <person name="Nagkirti P."/>
            <person name="Shaikh A."/>
            <person name="Gowdaman V."/>
            <person name="Engineer A.E."/>
            <person name="Dagar S."/>
            <person name="Dhakephalkar P.K."/>
        </authorList>
    </citation>
    <scope>NUCLEOTIDE SEQUENCE [LARGE SCALE GENOMIC DNA]</scope>
    <source>
        <strain evidence="12 13">PW21</strain>
    </source>
</reference>
<evidence type="ECO:0000313" key="13">
    <source>
        <dbReference type="Proteomes" id="UP000248783"/>
    </source>
</evidence>